<feature type="region of interest" description="Disordered" evidence="1">
    <location>
        <begin position="1"/>
        <end position="29"/>
    </location>
</feature>
<protein>
    <submittedName>
        <fullName evidence="2">Uncharacterized protein</fullName>
    </submittedName>
</protein>
<sequence>MAEAWHLDSWLDQSETGSHDVSEEYSGADRERLVMPCHAHAHARRCSRNSAALGPSDLDDNPEG</sequence>
<feature type="region of interest" description="Disordered" evidence="1">
    <location>
        <begin position="44"/>
        <end position="64"/>
    </location>
</feature>
<evidence type="ECO:0000256" key="1">
    <source>
        <dbReference type="SAM" id="MobiDB-lite"/>
    </source>
</evidence>
<accession>A0AAW0QSY8</accession>
<evidence type="ECO:0000313" key="2">
    <source>
        <dbReference type="EMBL" id="KAK8113643.1"/>
    </source>
</evidence>
<dbReference type="AlphaFoldDB" id="A0AAW0QSY8"/>
<dbReference type="EMBL" id="JAQQWP010000006">
    <property type="protein sequence ID" value="KAK8113643.1"/>
    <property type="molecule type" value="Genomic_DNA"/>
</dbReference>
<dbReference type="Proteomes" id="UP001392437">
    <property type="component" value="Unassembled WGS sequence"/>
</dbReference>
<gene>
    <name evidence="2" type="ORF">PG999_005712</name>
</gene>
<keyword evidence="3" id="KW-1185">Reference proteome</keyword>
<evidence type="ECO:0000313" key="3">
    <source>
        <dbReference type="Proteomes" id="UP001392437"/>
    </source>
</evidence>
<feature type="compositionally biased region" description="Basic and acidic residues" evidence="1">
    <location>
        <begin position="17"/>
        <end position="29"/>
    </location>
</feature>
<comment type="caution">
    <text evidence="2">The sequence shown here is derived from an EMBL/GenBank/DDBJ whole genome shotgun (WGS) entry which is preliminary data.</text>
</comment>
<proteinExistence type="predicted"/>
<organism evidence="2 3">
    <name type="scientific">Apiospora kogelbergensis</name>
    <dbReference type="NCBI Taxonomy" id="1337665"/>
    <lineage>
        <taxon>Eukaryota</taxon>
        <taxon>Fungi</taxon>
        <taxon>Dikarya</taxon>
        <taxon>Ascomycota</taxon>
        <taxon>Pezizomycotina</taxon>
        <taxon>Sordariomycetes</taxon>
        <taxon>Xylariomycetidae</taxon>
        <taxon>Amphisphaeriales</taxon>
        <taxon>Apiosporaceae</taxon>
        <taxon>Apiospora</taxon>
    </lineage>
</organism>
<name>A0AAW0QSY8_9PEZI</name>
<reference evidence="2 3" key="1">
    <citation type="submission" date="2023-01" db="EMBL/GenBank/DDBJ databases">
        <title>Analysis of 21 Apiospora genomes using comparative genomics revels a genus with tremendous synthesis potential of carbohydrate active enzymes and secondary metabolites.</title>
        <authorList>
            <person name="Sorensen T."/>
        </authorList>
    </citation>
    <scope>NUCLEOTIDE SEQUENCE [LARGE SCALE GENOMIC DNA]</scope>
    <source>
        <strain evidence="2 3">CBS 117206</strain>
    </source>
</reference>